<evidence type="ECO:0000313" key="1">
    <source>
        <dbReference type="EMBL" id="KII74183.1"/>
    </source>
</evidence>
<reference evidence="1 2" key="1">
    <citation type="journal article" date="2014" name="Genome Biol. Evol.">
        <title>The genome of the myxosporean Thelohanellus kitauei shows adaptations to nutrient acquisition within its fish host.</title>
        <authorList>
            <person name="Yang Y."/>
            <person name="Xiong J."/>
            <person name="Zhou Z."/>
            <person name="Huo F."/>
            <person name="Miao W."/>
            <person name="Ran C."/>
            <person name="Liu Y."/>
            <person name="Zhang J."/>
            <person name="Feng J."/>
            <person name="Wang M."/>
            <person name="Wang M."/>
            <person name="Wang L."/>
            <person name="Yao B."/>
        </authorList>
    </citation>
    <scope>NUCLEOTIDE SEQUENCE [LARGE SCALE GENOMIC DNA]</scope>
    <source>
        <strain evidence="1">Wuqing</strain>
    </source>
</reference>
<organism evidence="1 2">
    <name type="scientific">Thelohanellus kitauei</name>
    <name type="common">Myxosporean</name>
    <dbReference type="NCBI Taxonomy" id="669202"/>
    <lineage>
        <taxon>Eukaryota</taxon>
        <taxon>Metazoa</taxon>
        <taxon>Cnidaria</taxon>
        <taxon>Myxozoa</taxon>
        <taxon>Myxosporea</taxon>
        <taxon>Bivalvulida</taxon>
        <taxon>Platysporina</taxon>
        <taxon>Myxobolidae</taxon>
        <taxon>Thelohanellus</taxon>
    </lineage>
</organism>
<protein>
    <submittedName>
        <fullName evidence="1">Uncharacterized protein</fullName>
    </submittedName>
</protein>
<evidence type="ECO:0000313" key="2">
    <source>
        <dbReference type="Proteomes" id="UP000031668"/>
    </source>
</evidence>
<keyword evidence="2" id="KW-1185">Reference proteome</keyword>
<comment type="caution">
    <text evidence="1">The sequence shown here is derived from an EMBL/GenBank/DDBJ whole genome shotgun (WGS) entry which is preliminary data.</text>
</comment>
<dbReference type="AlphaFoldDB" id="A0A0C2JXH7"/>
<proteinExistence type="predicted"/>
<dbReference type="EMBL" id="JWZT01000510">
    <property type="protein sequence ID" value="KII74183.1"/>
    <property type="molecule type" value="Genomic_DNA"/>
</dbReference>
<gene>
    <name evidence="1" type="ORF">RF11_00557</name>
</gene>
<name>A0A0C2JXH7_THEKT</name>
<accession>A0A0C2JXH7</accession>
<sequence>MEAFEQFLSNRIHECVFTMENIRFYKTYRVQTILQENGRLVIYLHPTRVSSTRFKNLLSKWKKIVKTASSRSETDLINLIESSSIVILLSDCDGYYQNMLNTTDAT</sequence>
<dbReference type="Proteomes" id="UP000031668">
    <property type="component" value="Unassembled WGS sequence"/>
</dbReference>